<evidence type="ECO:0000256" key="2">
    <source>
        <dbReference type="ARBA" id="ARBA00022737"/>
    </source>
</evidence>
<evidence type="ECO:0000256" key="1">
    <source>
        <dbReference type="ARBA" id="ARBA00022723"/>
    </source>
</evidence>
<evidence type="ECO:0000256" key="4">
    <source>
        <dbReference type="ARBA" id="ARBA00022833"/>
    </source>
</evidence>
<keyword evidence="6" id="KW-0175">Coiled coil</keyword>
<dbReference type="InterPro" id="IPR032675">
    <property type="entry name" value="LRR_dom_sf"/>
</dbReference>
<evidence type="ECO:0000313" key="9">
    <source>
        <dbReference type="EMBL" id="KAK0415992.1"/>
    </source>
</evidence>
<dbReference type="PANTHER" id="PTHR12675:SF6">
    <property type="entry name" value="ZINC FINGER CCCH DOMAIN-CONTAINING PROTEIN 10"/>
    <property type="match status" value="1"/>
</dbReference>
<evidence type="ECO:0000259" key="8">
    <source>
        <dbReference type="PROSITE" id="PS50103"/>
    </source>
</evidence>
<dbReference type="SMART" id="SM00356">
    <property type="entry name" value="ZnF_C3H1"/>
    <property type="match status" value="3"/>
</dbReference>
<dbReference type="InterPro" id="IPR036855">
    <property type="entry name" value="Znf_CCCH_sf"/>
</dbReference>
<keyword evidence="4 5" id="KW-0862">Zinc</keyword>
<dbReference type="PROSITE" id="PS51450">
    <property type="entry name" value="LRR"/>
    <property type="match status" value="2"/>
</dbReference>
<dbReference type="SUPFAM" id="SSF90229">
    <property type="entry name" value="CCCH zinc finger"/>
    <property type="match status" value="1"/>
</dbReference>
<dbReference type="GO" id="GO:0003723">
    <property type="term" value="F:RNA binding"/>
    <property type="evidence" value="ECO:0007669"/>
    <property type="project" value="TreeGrafter"/>
</dbReference>
<feature type="domain" description="C3H1-type" evidence="8">
    <location>
        <begin position="166"/>
        <end position="192"/>
    </location>
</feature>
<dbReference type="InterPro" id="IPR001611">
    <property type="entry name" value="Leu-rich_rpt"/>
</dbReference>
<dbReference type="PROSITE" id="PS50103">
    <property type="entry name" value="ZF_C3H1"/>
    <property type="match status" value="2"/>
</dbReference>
<dbReference type="EMBL" id="JAUCMV010000002">
    <property type="protein sequence ID" value="KAK0415992.1"/>
    <property type="molecule type" value="Genomic_DNA"/>
</dbReference>
<feature type="zinc finger region" description="C3H1-type" evidence="5">
    <location>
        <begin position="78"/>
        <end position="105"/>
    </location>
</feature>
<feature type="domain" description="C3H1-type" evidence="8">
    <location>
        <begin position="78"/>
        <end position="105"/>
    </location>
</feature>
<feature type="region of interest" description="Disordered" evidence="7">
    <location>
        <begin position="204"/>
        <end position="242"/>
    </location>
</feature>
<dbReference type="GO" id="GO:0043484">
    <property type="term" value="P:regulation of RNA splicing"/>
    <property type="evidence" value="ECO:0007669"/>
    <property type="project" value="TreeGrafter"/>
</dbReference>
<feature type="zinc finger region" description="C3H1-type" evidence="5">
    <location>
        <begin position="166"/>
        <end position="192"/>
    </location>
</feature>
<dbReference type="InterPro" id="IPR000571">
    <property type="entry name" value="Znf_CCCH"/>
</dbReference>
<feature type="region of interest" description="Disordered" evidence="7">
    <location>
        <begin position="498"/>
        <end position="530"/>
    </location>
</feature>
<comment type="caution">
    <text evidence="9">The sequence shown here is derived from an EMBL/GenBank/DDBJ whole genome shotgun (WGS) entry which is preliminary data.</text>
</comment>
<feature type="region of interest" description="Disordered" evidence="7">
    <location>
        <begin position="1"/>
        <end position="80"/>
    </location>
</feature>
<feature type="compositionally biased region" description="Gly residues" evidence="7">
    <location>
        <begin position="218"/>
        <end position="235"/>
    </location>
</feature>
<sequence length="720" mass="81269">MSDVAAANEIPISNGNGGVNGNEVPQQEPQQPETAAIEQQPPPVEIRQEPVPQALEETKPPQMHQHLPESPMQRPQRSERSDICRDFMKNICNRGSRCKFYHPADHNPDSSDEIHFCIDFQNRGCTRENCRFVHAHRDDAERYKQNGDISLALARAIAAITKKDTINGIPFCKEFQTGNCARVRCRYWHINVEAERERRRRMNGRHYPEPPVQQQQPYGGGGGGYGSPGVGGGGIRRPASGPMDYDYDMKRGRYDDIPPPSARYVQDLERRTSEQAKEIEGLKRELERERERYEQLYALFRQSSAASVQTHPTADMYGQAQQQTQMPSGMGVGGPPAYATNATHPPRGAPVPQDIAQAACGTPFFDLCAAPLRLRSSSAAEGLLVDSFRCYGETEGCNIDNISLCAQMKNLQVLSLSVNKVKTLEALKECDKLEELYLRQNDIESLSELEHLKNLEKLRVLRIDENPCTSDGNCHRSKVLKILPNLTKLDDKAVTQEDLHPRSLSPDSTHDCSPPAARCHRHSVSSSTTHHQQYDMTQSMYTPPATHHNTAIVDSVHPMINPMLSMSTSQLWFNDEDHTPRCSYQNLMTQSMVTDDDGLRHVITEETAEENSWNDFAIDEEPAETLSMPAMQNPAMFQSLYEGSQSARQSRGYRVPLWAQQRSISMPRRRFNARSQSMSPARQQRVENIMNAISVLLDELDPDGLRRVVDEAQKRIKKQR</sequence>
<proteinExistence type="predicted"/>
<dbReference type="GO" id="GO:0008270">
    <property type="term" value="F:zinc ion binding"/>
    <property type="evidence" value="ECO:0007669"/>
    <property type="project" value="UniProtKB-KW"/>
</dbReference>
<evidence type="ECO:0000256" key="5">
    <source>
        <dbReference type="PROSITE-ProRule" id="PRU00723"/>
    </source>
</evidence>
<gene>
    <name evidence="9" type="ORF">QR680_012236</name>
</gene>
<dbReference type="SMART" id="SM00365">
    <property type="entry name" value="LRR_SD22"/>
    <property type="match status" value="2"/>
</dbReference>
<dbReference type="PANTHER" id="PTHR12675">
    <property type="entry name" value="MUSCLEBLIND-LIKE PROTEIN"/>
    <property type="match status" value="1"/>
</dbReference>
<evidence type="ECO:0000313" key="10">
    <source>
        <dbReference type="Proteomes" id="UP001175271"/>
    </source>
</evidence>
<dbReference type="AlphaFoldDB" id="A0AA39I3W5"/>
<reference evidence="9" key="1">
    <citation type="submission" date="2023-06" db="EMBL/GenBank/DDBJ databases">
        <title>Genomic analysis of the entomopathogenic nematode Steinernema hermaphroditum.</title>
        <authorList>
            <person name="Schwarz E.M."/>
            <person name="Heppert J.K."/>
            <person name="Baniya A."/>
            <person name="Schwartz H.T."/>
            <person name="Tan C.-H."/>
            <person name="Antoshechkin I."/>
            <person name="Sternberg P.W."/>
            <person name="Goodrich-Blair H."/>
            <person name="Dillman A.R."/>
        </authorList>
    </citation>
    <scope>NUCLEOTIDE SEQUENCE</scope>
    <source>
        <strain evidence="9">PS9179</strain>
        <tissue evidence="9">Whole animal</tissue>
    </source>
</reference>
<keyword evidence="1 5" id="KW-0479">Metal-binding</keyword>
<dbReference type="Gene3D" id="3.80.10.10">
    <property type="entry name" value="Ribonuclease Inhibitor"/>
    <property type="match status" value="1"/>
</dbReference>
<dbReference type="Gene3D" id="3.30.1370.210">
    <property type="match status" value="1"/>
</dbReference>
<dbReference type="SUPFAM" id="SSF52058">
    <property type="entry name" value="L domain-like"/>
    <property type="match status" value="1"/>
</dbReference>
<keyword evidence="3 5" id="KW-0863">Zinc-finger</keyword>
<evidence type="ECO:0000256" key="7">
    <source>
        <dbReference type="SAM" id="MobiDB-lite"/>
    </source>
</evidence>
<accession>A0AA39I3W5</accession>
<feature type="coiled-coil region" evidence="6">
    <location>
        <begin position="265"/>
        <end position="303"/>
    </location>
</feature>
<name>A0AA39I3W5_9BILA</name>
<feature type="compositionally biased region" description="Low complexity" evidence="7">
    <location>
        <begin position="21"/>
        <end position="39"/>
    </location>
</feature>
<keyword evidence="2" id="KW-0677">Repeat</keyword>
<protein>
    <recommendedName>
        <fullName evidence="8">C3H1-type domain-containing protein</fullName>
    </recommendedName>
</protein>
<dbReference type="Proteomes" id="UP001175271">
    <property type="component" value="Unassembled WGS sequence"/>
</dbReference>
<keyword evidence="10" id="KW-1185">Reference proteome</keyword>
<evidence type="ECO:0000256" key="6">
    <source>
        <dbReference type="SAM" id="Coils"/>
    </source>
</evidence>
<organism evidence="9 10">
    <name type="scientific">Steinernema hermaphroditum</name>
    <dbReference type="NCBI Taxonomy" id="289476"/>
    <lineage>
        <taxon>Eukaryota</taxon>
        <taxon>Metazoa</taxon>
        <taxon>Ecdysozoa</taxon>
        <taxon>Nematoda</taxon>
        <taxon>Chromadorea</taxon>
        <taxon>Rhabditida</taxon>
        <taxon>Tylenchina</taxon>
        <taxon>Panagrolaimomorpha</taxon>
        <taxon>Strongyloidoidea</taxon>
        <taxon>Steinernematidae</taxon>
        <taxon>Steinernema</taxon>
    </lineage>
</organism>
<evidence type="ECO:0000256" key="3">
    <source>
        <dbReference type="ARBA" id="ARBA00022771"/>
    </source>
</evidence>
<dbReference type="Pfam" id="PF00642">
    <property type="entry name" value="zf-CCCH"/>
    <property type="match status" value="1"/>
</dbReference>